<reference evidence="6" key="1">
    <citation type="submission" date="2022-01" db="EMBL/GenBank/DDBJ databases">
        <authorList>
            <person name="King R."/>
        </authorList>
    </citation>
    <scope>NUCLEOTIDE SEQUENCE</scope>
</reference>
<evidence type="ECO:0000256" key="4">
    <source>
        <dbReference type="RuleBase" id="RU000383"/>
    </source>
</evidence>
<dbReference type="Pfam" id="PF00134">
    <property type="entry name" value="Cyclin_N"/>
    <property type="match status" value="1"/>
</dbReference>
<gene>
    <name evidence="6" type="ORF">PSYICH_LOCUS13213</name>
</gene>
<dbReference type="GO" id="GO:0051301">
    <property type="term" value="P:cell division"/>
    <property type="evidence" value="ECO:0007669"/>
    <property type="project" value="UniProtKB-KW"/>
</dbReference>
<keyword evidence="3" id="KW-0131">Cell cycle</keyword>
<keyword evidence="2 4" id="KW-0195">Cyclin</keyword>
<dbReference type="Proteomes" id="UP001153636">
    <property type="component" value="Chromosome 7"/>
</dbReference>
<dbReference type="InterPro" id="IPR039361">
    <property type="entry name" value="Cyclin"/>
</dbReference>
<dbReference type="GO" id="GO:0005634">
    <property type="term" value="C:nucleus"/>
    <property type="evidence" value="ECO:0007669"/>
    <property type="project" value="UniProtKB-ARBA"/>
</dbReference>
<keyword evidence="1" id="KW-0132">Cell division</keyword>
<dbReference type="PIRSF" id="PIRSF001771">
    <property type="entry name" value="Cyclin_A_B_D_E"/>
    <property type="match status" value="1"/>
</dbReference>
<evidence type="ECO:0000256" key="2">
    <source>
        <dbReference type="ARBA" id="ARBA00023127"/>
    </source>
</evidence>
<dbReference type="InterPro" id="IPR046965">
    <property type="entry name" value="Cyclin_A/B-like"/>
</dbReference>
<dbReference type="SMART" id="SM00385">
    <property type="entry name" value="CYCLIN"/>
    <property type="match status" value="2"/>
</dbReference>
<dbReference type="EMBL" id="OV651819">
    <property type="protein sequence ID" value="CAH1113638.1"/>
    <property type="molecule type" value="Genomic_DNA"/>
</dbReference>
<dbReference type="AlphaFoldDB" id="A0A9P0D2N7"/>
<dbReference type="InterPro" id="IPR006671">
    <property type="entry name" value="Cyclin_N"/>
</dbReference>
<proteinExistence type="inferred from homology"/>
<dbReference type="GO" id="GO:0016538">
    <property type="term" value="F:cyclin-dependent protein serine/threonine kinase regulator activity"/>
    <property type="evidence" value="ECO:0007669"/>
    <property type="project" value="InterPro"/>
</dbReference>
<dbReference type="InterPro" id="IPR013763">
    <property type="entry name" value="Cyclin-like_dom"/>
</dbReference>
<dbReference type="OrthoDB" id="5590282at2759"/>
<feature type="domain" description="Cyclin-like" evidence="5">
    <location>
        <begin position="268"/>
        <end position="342"/>
    </location>
</feature>
<keyword evidence="7" id="KW-1185">Reference proteome</keyword>
<feature type="domain" description="Cyclin-like" evidence="5">
    <location>
        <begin position="171"/>
        <end position="255"/>
    </location>
</feature>
<protein>
    <recommendedName>
        <fullName evidence="5">Cyclin-like domain-containing protein</fullName>
    </recommendedName>
</protein>
<dbReference type="PROSITE" id="PS00292">
    <property type="entry name" value="CYCLINS"/>
    <property type="match status" value="1"/>
</dbReference>
<dbReference type="InterPro" id="IPR004367">
    <property type="entry name" value="Cyclin_C-dom"/>
</dbReference>
<dbReference type="InterPro" id="IPR036915">
    <property type="entry name" value="Cyclin-like_sf"/>
</dbReference>
<dbReference type="GO" id="GO:0044772">
    <property type="term" value="P:mitotic cell cycle phase transition"/>
    <property type="evidence" value="ECO:0007669"/>
    <property type="project" value="InterPro"/>
</dbReference>
<evidence type="ECO:0000259" key="5">
    <source>
        <dbReference type="SMART" id="SM00385"/>
    </source>
</evidence>
<dbReference type="SUPFAM" id="SSF47954">
    <property type="entry name" value="Cyclin-like"/>
    <property type="match status" value="2"/>
</dbReference>
<evidence type="ECO:0000313" key="6">
    <source>
        <dbReference type="EMBL" id="CAH1113638.1"/>
    </source>
</evidence>
<dbReference type="Pfam" id="PF02984">
    <property type="entry name" value="Cyclin_C"/>
    <property type="match status" value="1"/>
</dbReference>
<evidence type="ECO:0000313" key="7">
    <source>
        <dbReference type="Proteomes" id="UP001153636"/>
    </source>
</evidence>
<dbReference type="PANTHER" id="PTHR10177">
    <property type="entry name" value="CYCLINS"/>
    <property type="match status" value="1"/>
</dbReference>
<dbReference type="Gene3D" id="1.10.472.10">
    <property type="entry name" value="Cyclin-like"/>
    <property type="match status" value="2"/>
</dbReference>
<dbReference type="FunFam" id="1.10.472.10:FF:000001">
    <property type="entry name" value="G2/mitotic-specific cyclin"/>
    <property type="match status" value="1"/>
</dbReference>
<feature type="non-terminal residue" evidence="6">
    <location>
        <position position="342"/>
    </location>
</feature>
<name>A0A9P0D2N7_9CUCU</name>
<comment type="similarity">
    <text evidence="4">Belongs to the cyclin family.</text>
</comment>
<organism evidence="6 7">
    <name type="scientific">Psylliodes chrysocephalus</name>
    <dbReference type="NCBI Taxonomy" id="3402493"/>
    <lineage>
        <taxon>Eukaryota</taxon>
        <taxon>Metazoa</taxon>
        <taxon>Ecdysozoa</taxon>
        <taxon>Arthropoda</taxon>
        <taxon>Hexapoda</taxon>
        <taxon>Insecta</taxon>
        <taxon>Pterygota</taxon>
        <taxon>Neoptera</taxon>
        <taxon>Endopterygota</taxon>
        <taxon>Coleoptera</taxon>
        <taxon>Polyphaga</taxon>
        <taxon>Cucujiformia</taxon>
        <taxon>Chrysomeloidea</taxon>
        <taxon>Chrysomelidae</taxon>
        <taxon>Galerucinae</taxon>
        <taxon>Alticini</taxon>
        <taxon>Psylliodes</taxon>
    </lineage>
</organism>
<dbReference type="InterPro" id="IPR048258">
    <property type="entry name" value="Cyclins_cyclin-box"/>
</dbReference>
<sequence length="342" mass="40028">MAFQIHQDFRKRGRNNIIKNVTFEQNLQKPISKIPIIKEISLKGDKNCVLEKKSFLDNREVLRQKENNVLNKSKIKTEDPSEFNSKEEKHVKDLLPTLVEEPFLPIEKENRLIDDDPKKESFPLSLLYNVEYREEIRAYLSKLEKTVPLPNPSYMKKQTEINWESRSILVDWLANVSENFSFCHESFHLGVGYIDRFLEKICVARNKFQLVGAAAMMLATKMEEYYPIDAKEWASLTENTFSSKQVLLMEQVILKVLKFRMQVPTINNYIQMFSTEHKMDDTTMNLAMYISELVLLEGNDYLNLLPSKLAAACVALARYTLWKRITWPKRLKKVSGYSLKDL</sequence>
<accession>A0A9P0D2N7</accession>
<evidence type="ECO:0000256" key="3">
    <source>
        <dbReference type="ARBA" id="ARBA00023306"/>
    </source>
</evidence>
<evidence type="ECO:0000256" key="1">
    <source>
        <dbReference type="ARBA" id="ARBA00022618"/>
    </source>
</evidence>